<proteinExistence type="predicted"/>
<evidence type="ECO:0000256" key="1">
    <source>
        <dbReference type="ARBA" id="ARBA00022576"/>
    </source>
</evidence>
<keyword evidence="2" id="KW-0808">Transferase</keyword>
<name>A0ABT8P346_9BURK</name>
<dbReference type="Proteomes" id="UP001172217">
    <property type="component" value="Unassembled WGS sequence"/>
</dbReference>
<evidence type="ECO:0000256" key="3">
    <source>
        <dbReference type="ARBA" id="ARBA00022898"/>
    </source>
</evidence>
<keyword evidence="5" id="KW-1185">Reference proteome</keyword>
<keyword evidence="1 4" id="KW-0032">Aminotransferase</keyword>
<protein>
    <submittedName>
        <fullName evidence="4">Aminotransferase class III-fold pyridoxal phosphate-dependent enzyme</fullName>
    </submittedName>
</protein>
<dbReference type="InterPro" id="IPR005814">
    <property type="entry name" value="Aminotrans_3"/>
</dbReference>
<keyword evidence="3" id="KW-0663">Pyridoxal phosphate</keyword>
<dbReference type="InterPro" id="IPR015424">
    <property type="entry name" value="PyrdxlP-dep_Trfase"/>
</dbReference>
<dbReference type="PANTHER" id="PTHR42684">
    <property type="entry name" value="ADENOSYLMETHIONINE-8-AMINO-7-OXONONANOATE AMINOTRANSFERASE"/>
    <property type="match status" value="1"/>
</dbReference>
<comment type="caution">
    <text evidence="4">The sequence shown here is derived from an EMBL/GenBank/DDBJ whole genome shotgun (WGS) entry which is preliminary data.</text>
</comment>
<evidence type="ECO:0000256" key="2">
    <source>
        <dbReference type="ARBA" id="ARBA00022679"/>
    </source>
</evidence>
<evidence type="ECO:0000313" key="5">
    <source>
        <dbReference type="Proteomes" id="UP001172217"/>
    </source>
</evidence>
<dbReference type="InterPro" id="IPR015421">
    <property type="entry name" value="PyrdxlP-dep_Trfase_major"/>
</dbReference>
<dbReference type="GO" id="GO:0008483">
    <property type="term" value="F:transaminase activity"/>
    <property type="evidence" value="ECO:0007669"/>
    <property type="project" value="UniProtKB-KW"/>
</dbReference>
<dbReference type="Pfam" id="PF00202">
    <property type="entry name" value="Aminotran_3"/>
    <property type="match status" value="1"/>
</dbReference>
<dbReference type="RefSeq" id="WP_301771385.1">
    <property type="nucleotide sequence ID" value="NZ_JAUJQL010000039.1"/>
</dbReference>
<dbReference type="PANTHER" id="PTHR42684:SF3">
    <property type="entry name" value="ADENOSYLMETHIONINE-8-AMINO-7-OXONONANOATE AMINOTRANSFERASE"/>
    <property type="match status" value="1"/>
</dbReference>
<reference evidence="4" key="1">
    <citation type="submission" date="2023-07" db="EMBL/GenBank/DDBJ databases">
        <title>A collection of bacterial strains from the Burkholderia cepacia Research Laboratory and Repository.</title>
        <authorList>
            <person name="Lipuma J."/>
            <person name="Spilker T."/>
            <person name="Caverly L."/>
        </authorList>
    </citation>
    <scope>NUCLEOTIDE SEQUENCE</scope>
    <source>
        <strain evidence="4">AU45194</strain>
    </source>
</reference>
<gene>
    <name evidence="4" type="ORF">QZM70_35565</name>
</gene>
<dbReference type="InterPro" id="IPR015422">
    <property type="entry name" value="PyrdxlP-dep_Trfase_small"/>
</dbReference>
<dbReference type="Gene3D" id="3.40.640.10">
    <property type="entry name" value="Type I PLP-dependent aspartate aminotransferase-like (Major domain)"/>
    <property type="match status" value="1"/>
</dbReference>
<dbReference type="EMBL" id="JAUJQL010000039">
    <property type="protein sequence ID" value="MDN7528268.1"/>
    <property type="molecule type" value="Genomic_DNA"/>
</dbReference>
<sequence length="123" mass="13496">MTYRNESAWVQPAAPSAAAAAPRATQARTTAEYRALDAAHHIHPFSDMGALNRAGSRVIVKADGVYLWDSDGNKVIDGMAGLWCVNVGYGRKELADAAYRQIQELPFYNTFFKTTHPPVIELS</sequence>
<organism evidence="4 5">
    <name type="scientific">Burkholderia orbicola</name>
    <dbReference type="NCBI Taxonomy" id="2978683"/>
    <lineage>
        <taxon>Bacteria</taxon>
        <taxon>Pseudomonadati</taxon>
        <taxon>Pseudomonadota</taxon>
        <taxon>Betaproteobacteria</taxon>
        <taxon>Burkholderiales</taxon>
        <taxon>Burkholderiaceae</taxon>
        <taxon>Burkholderia</taxon>
        <taxon>Burkholderia cepacia complex</taxon>
    </lineage>
</organism>
<accession>A0ABT8P346</accession>
<dbReference type="Gene3D" id="3.90.1150.10">
    <property type="entry name" value="Aspartate Aminotransferase, domain 1"/>
    <property type="match status" value="1"/>
</dbReference>
<evidence type="ECO:0000313" key="4">
    <source>
        <dbReference type="EMBL" id="MDN7528268.1"/>
    </source>
</evidence>
<feature type="non-terminal residue" evidence="4">
    <location>
        <position position="123"/>
    </location>
</feature>
<dbReference type="SUPFAM" id="SSF53383">
    <property type="entry name" value="PLP-dependent transferases"/>
    <property type="match status" value="1"/>
</dbReference>